<comment type="subcellular location">
    <subcellularLocation>
        <location evidence="2">Cytoplasm</location>
    </subcellularLocation>
</comment>
<feature type="active site" description="Glycyl thioester intermediate" evidence="9">
    <location>
        <position position="801"/>
    </location>
</feature>
<evidence type="ECO:0000256" key="10">
    <source>
        <dbReference type="SAM" id="MobiDB-lite"/>
    </source>
</evidence>
<feature type="region of interest" description="Disordered" evidence="10">
    <location>
        <begin position="146"/>
        <end position="251"/>
    </location>
</feature>
<dbReference type="PROSITE" id="PS50020">
    <property type="entry name" value="WW_DOMAIN_2"/>
    <property type="match status" value="3"/>
</dbReference>
<dbReference type="InterPro" id="IPR000569">
    <property type="entry name" value="HECT_dom"/>
</dbReference>
<evidence type="ECO:0000256" key="7">
    <source>
        <dbReference type="ARBA" id="ARBA00022786"/>
    </source>
</evidence>
<dbReference type="PIRSF" id="PIRSF001569">
    <property type="entry name" value="E3_ub_ligase_SMURF1"/>
    <property type="match status" value="1"/>
</dbReference>
<evidence type="ECO:0000259" key="12">
    <source>
        <dbReference type="PROSITE" id="PS50020"/>
    </source>
</evidence>
<dbReference type="Gene3D" id="2.20.70.10">
    <property type="match status" value="2"/>
</dbReference>
<dbReference type="Gene3D" id="2.60.40.150">
    <property type="entry name" value="C2 domain"/>
    <property type="match status" value="1"/>
</dbReference>
<evidence type="ECO:0000256" key="5">
    <source>
        <dbReference type="ARBA" id="ARBA00022679"/>
    </source>
</evidence>
<dbReference type="PROSITE" id="PS01159">
    <property type="entry name" value="WW_DOMAIN_1"/>
    <property type="match status" value="3"/>
</dbReference>
<feature type="domain" description="HECT" evidence="13">
    <location>
        <begin position="500"/>
        <end position="833"/>
    </location>
</feature>
<dbReference type="RefSeq" id="XP_064724076.1">
    <property type="nucleotide sequence ID" value="XM_064868004.1"/>
</dbReference>
<dbReference type="EC" id="2.3.2.26" evidence="8"/>
<comment type="catalytic activity">
    <reaction evidence="1 8">
        <text>S-ubiquitinyl-[E2 ubiquitin-conjugating enzyme]-L-cysteine + [acceptor protein]-L-lysine = [E2 ubiquitin-conjugating enzyme]-L-cysteine + N(6)-ubiquitinyl-[acceptor protein]-L-lysine.</text>
        <dbReference type="EC" id="2.3.2.26"/>
    </reaction>
</comment>
<evidence type="ECO:0000256" key="1">
    <source>
        <dbReference type="ARBA" id="ARBA00000885"/>
    </source>
</evidence>
<dbReference type="PANTHER" id="PTHR11254:SF440">
    <property type="entry name" value="E3 UBIQUITIN-PROTEIN LIGASE NEDD-4"/>
    <property type="match status" value="1"/>
</dbReference>
<feature type="domain" description="WW" evidence="12">
    <location>
        <begin position="411"/>
        <end position="444"/>
    </location>
</feature>
<dbReference type="PROSITE" id="PS50004">
    <property type="entry name" value="C2"/>
    <property type="match status" value="1"/>
</dbReference>
<dbReference type="Pfam" id="PF00632">
    <property type="entry name" value="HECT"/>
    <property type="match status" value="1"/>
</dbReference>
<comment type="pathway">
    <text evidence="3 8">Protein modification; protein ubiquitination.</text>
</comment>
<evidence type="ECO:0000256" key="6">
    <source>
        <dbReference type="ARBA" id="ARBA00022737"/>
    </source>
</evidence>
<evidence type="ECO:0000256" key="4">
    <source>
        <dbReference type="ARBA" id="ARBA00022490"/>
    </source>
</evidence>
<dbReference type="SMART" id="SM00456">
    <property type="entry name" value="WW"/>
    <property type="match status" value="3"/>
</dbReference>
<dbReference type="SUPFAM" id="SSF51045">
    <property type="entry name" value="WW domain"/>
    <property type="match status" value="3"/>
</dbReference>
<dbReference type="CDD" id="cd08382">
    <property type="entry name" value="C2_Smurf-like"/>
    <property type="match status" value="1"/>
</dbReference>
<organism evidence="14 15">
    <name type="scientific">Cryptococcus decagattii</name>
    <dbReference type="NCBI Taxonomy" id="1859122"/>
    <lineage>
        <taxon>Eukaryota</taxon>
        <taxon>Fungi</taxon>
        <taxon>Dikarya</taxon>
        <taxon>Basidiomycota</taxon>
        <taxon>Agaricomycotina</taxon>
        <taxon>Tremellomycetes</taxon>
        <taxon>Tremellales</taxon>
        <taxon>Cryptococcaceae</taxon>
        <taxon>Cryptococcus</taxon>
        <taxon>Cryptococcus gattii species complex</taxon>
    </lineage>
</organism>
<feature type="domain" description="WW" evidence="12">
    <location>
        <begin position="253"/>
        <end position="286"/>
    </location>
</feature>
<evidence type="ECO:0000313" key="15">
    <source>
        <dbReference type="Proteomes" id="UP001432216"/>
    </source>
</evidence>
<dbReference type="Gene3D" id="3.90.1750.10">
    <property type="entry name" value="Hect, E3 ligase catalytic domains"/>
    <property type="match status" value="1"/>
</dbReference>
<dbReference type="GeneID" id="89992985"/>
<dbReference type="Gene3D" id="3.30.2410.10">
    <property type="entry name" value="Hect, E3 ligase catalytic domain"/>
    <property type="match status" value="1"/>
</dbReference>
<reference evidence="14 15" key="1">
    <citation type="submission" date="2024-01" db="EMBL/GenBank/DDBJ databases">
        <title>Comparative genomics of Cryptococcus and Kwoniella reveals pathogenesis evolution and contrasting modes of karyotype evolution via chromosome fusion or intercentromeric recombination.</title>
        <authorList>
            <person name="Coelho M.A."/>
            <person name="David-Palma M."/>
            <person name="Shea T."/>
            <person name="Bowers K."/>
            <person name="McGinley-Smith S."/>
            <person name="Mohammad A.W."/>
            <person name="Gnirke A."/>
            <person name="Yurkov A.M."/>
            <person name="Nowrousian M."/>
            <person name="Sun S."/>
            <person name="Cuomo C.A."/>
            <person name="Heitman J."/>
        </authorList>
    </citation>
    <scope>NUCLEOTIDE SEQUENCE [LARGE SCALE GENOMIC DNA]</scope>
    <source>
        <strain evidence="14 15">7685027</strain>
    </source>
</reference>
<protein>
    <recommendedName>
        <fullName evidence="8">E3 ubiquitin-protein ligase</fullName>
        <ecNumber evidence="8">2.3.2.26</ecNumber>
    </recommendedName>
</protein>
<sequence length="833" mass="93006">MVAFTATGNRNLTRKIRVTIVAADSLIKRDILRLPDPFAIVSVDSEQIHTTTVIKRTLNPYWNENFDIDVKDSSIVAVQIFDQRKFKRKQDQGFLGVINIKVSDVIDLELGGQEMLTKELRKGSDGQAVQGKLIVYLSTQTNAPVSNNTAASSSTNVATPAPAASSLASNNPTGQSISRPASAIQPAQAPEASVPTSADTIASAVPQPATQTVGVSSSGAPNVNPTTQAASTGQTGTSTSVGHEFDSHSDQYGPLPAGWERRIDHLGRQYYVDHNTRTTTWNRPSDNQLSNSATQATSTGEARARHNQRTLPDEMLDVQQSGANSGGATTPTTGGAQANPVNASNATTAGQGPLPSGWEQRFTPEGRPYFVDHNTRTTTWVDPRRQQLLRFIAPGQQGNLSVQPQTVSQLGPLPSGWEMRLTSTARVYFVDHNTKTTTWDDPRLPSSLDQNVPQYKRDFRRKLIYFRSQPALRSNTGQCHMKVSRDNIFEGSYTEIMRQTPNDLKKRLMIKFEGEDGLDYGGLSREFFFLLSHEMFNPFYCLFEYSAHDNYTLQINPNSGVNPEHLNYFKFIGRVVGLGIFHRRFLDAYFIVSFYKMILGKKIALQDLESVDAGLFRGLTWMLENDITGVIEDTFSITEEHFGEVVTVDLKPGGRDVEVTEDNKKDYVDLVTEYRISKRVSEQFQAFMSGFNELIPQELINVFDERELELLIGGMSEIDVDDWQKHTDYRGYNPSDEVVEWFWKIVKNWPAEKKSRLLQFTTGTSRIPVNGFKDLQGSDGPRRFTIEKAGEVTQLPKSHTCFNRIDLPAYKSYEALEQKLTIAVEETVGFGQE</sequence>
<evidence type="ECO:0000256" key="8">
    <source>
        <dbReference type="PIRNR" id="PIRNR001569"/>
    </source>
</evidence>
<feature type="compositionally biased region" description="Polar residues" evidence="10">
    <location>
        <begin position="277"/>
        <end position="300"/>
    </location>
</feature>
<keyword evidence="7 8" id="KW-0833">Ubl conjugation pathway</keyword>
<dbReference type="PANTHER" id="PTHR11254">
    <property type="entry name" value="HECT DOMAIN UBIQUITIN-PROTEIN LIGASE"/>
    <property type="match status" value="1"/>
</dbReference>
<proteinExistence type="predicted"/>
<feature type="domain" description="C2" evidence="11">
    <location>
        <begin position="1"/>
        <end position="118"/>
    </location>
</feature>
<dbReference type="EMBL" id="CP143817">
    <property type="protein sequence ID" value="WVO24837.1"/>
    <property type="molecule type" value="Genomic_DNA"/>
</dbReference>
<evidence type="ECO:0000256" key="3">
    <source>
        <dbReference type="ARBA" id="ARBA00004906"/>
    </source>
</evidence>
<dbReference type="InterPro" id="IPR024928">
    <property type="entry name" value="E3_ub_ligase_SMURF1"/>
</dbReference>
<accession>A0ABZ2B2F9</accession>
<evidence type="ECO:0000259" key="13">
    <source>
        <dbReference type="PROSITE" id="PS50237"/>
    </source>
</evidence>
<evidence type="ECO:0000256" key="2">
    <source>
        <dbReference type="ARBA" id="ARBA00004496"/>
    </source>
</evidence>
<keyword evidence="5 8" id="KW-0808">Transferase</keyword>
<dbReference type="SMART" id="SM00119">
    <property type="entry name" value="HECTc"/>
    <property type="match status" value="1"/>
</dbReference>
<dbReference type="Gene3D" id="3.30.2160.10">
    <property type="entry name" value="Hect, E3 ligase catalytic domain"/>
    <property type="match status" value="1"/>
</dbReference>
<dbReference type="InterPro" id="IPR035892">
    <property type="entry name" value="C2_domain_sf"/>
</dbReference>
<dbReference type="Pfam" id="PF00397">
    <property type="entry name" value="WW"/>
    <property type="match status" value="3"/>
</dbReference>
<evidence type="ECO:0000256" key="9">
    <source>
        <dbReference type="PROSITE-ProRule" id="PRU00104"/>
    </source>
</evidence>
<dbReference type="SUPFAM" id="SSF56204">
    <property type="entry name" value="Hect, E3 ligase catalytic domain"/>
    <property type="match status" value="1"/>
</dbReference>
<feature type="domain" description="WW" evidence="12">
    <location>
        <begin position="352"/>
        <end position="385"/>
    </location>
</feature>
<dbReference type="InterPro" id="IPR000008">
    <property type="entry name" value="C2_dom"/>
</dbReference>
<dbReference type="InterPro" id="IPR001202">
    <property type="entry name" value="WW_dom"/>
</dbReference>
<dbReference type="Pfam" id="PF00168">
    <property type="entry name" value="C2"/>
    <property type="match status" value="1"/>
</dbReference>
<name>A0ABZ2B2F9_9TREE</name>
<dbReference type="Proteomes" id="UP001432216">
    <property type="component" value="Chromosome 12"/>
</dbReference>
<feature type="compositionally biased region" description="Low complexity" evidence="10">
    <location>
        <begin position="226"/>
        <end position="239"/>
    </location>
</feature>
<dbReference type="PROSITE" id="PS50237">
    <property type="entry name" value="HECT"/>
    <property type="match status" value="1"/>
</dbReference>
<dbReference type="SMART" id="SM00239">
    <property type="entry name" value="C2"/>
    <property type="match status" value="1"/>
</dbReference>
<gene>
    <name evidence="14" type="ORF">IAS62_006216</name>
</gene>
<dbReference type="InterPro" id="IPR050409">
    <property type="entry name" value="E3_ubiq-protein_ligase"/>
</dbReference>
<feature type="compositionally biased region" description="Polar residues" evidence="10">
    <location>
        <begin position="208"/>
        <end position="225"/>
    </location>
</feature>
<feature type="compositionally biased region" description="Polar residues" evidence="10">
    <location>
        <begin position="341"/>
        <end position="350"/>
    </location>
</feature>
<feature type="compositionally biased region" description="Low complexity" evidence="10">
    <location>
        <begin position="146"/>
        <end position="173"/>
    </location>
</feature>
<feature type="region of interest" description="Disordered" evidence="10">
    <location>
        <begin position="277"/>
        <end position="370"/>
    </location>
</feature>
<feature type="compositionally biased region" description="Low complexity" evidence="10">
    <location>
        <begin position="321"/>
        <end position="340"/>
    </location>
</feature>
<keyword evidence="6" id="KW-0677">Repeat</keyword>
<dbReference type="SUPFAM" id="SSF49562">
    <property type="entry name" value="C2 domain (Calcium/lipid-binding domain, CaLB)"/>
    <property type="match status" value="1"/>
</dbReference>
<evidence type="ECO:0000259" key="11">
    <source>
        <dbReference type="PROSITE" id="PS50004"/>
    </source>
</evidence>
<dbReference type="InterPro" id="IPR035983">
    <property type="entry name" value="Hect_E3_ubiquitin_ligase"/>
</dbReference>
<dbReference type="CDD" id="cd00078">
    <property type="entry name" value="HECTc"/>
    <property type="match status" value="1"/>
</dbReference>
<evidence type="ECO:0000313" key="14">
    <source>
        <dbReference type="EMBL" id="WVO24837.1"/>
    </source>
</evidence>
<keyword evidence="4" id="KW-0963">Cytoplasm</keyword>
<dbReference type="CDD" id="cd00201">
    <property type="entry name" value="WW"/>
    <property type="match status" value="3"/>
</dbReference>
<dbReference type="InterPro" id="IPR036020">
    <property type="entry name" value="WW_dom_sf"/>
</dbReference>
<keyword evidence="15" id="KW-1185">Reference proteome</keyword>